<organism evidence="12 13">
    <name type="scientific">Candida tropicalis (strain ATCC MYA-3404 / T1)</name>
    <name type="common">Yeast</name>
    <dbReference type="NCBI Taxonomy" id="294747"/>
    <lineage>
        <taxon>Eukaryota</taxon>
        <taxon>Fungi</taxon>
        <taxon>Dikarya</taxon>
        <taxon>Ascomycota</taxon>
        <taxon>Saccharomycotina</taxon>
        <taxon>Pichiomycetes</taxon>
        <taxon>Debaryomycetaceae</taxon>
        <taxon>Candida/Lodderomyces clade</taxon>
        <taxon>Candida</taxon>
    </lineage>
</organism>
<dbReference type="Gene3D" id="1.20.120.720">
    <property type="entry name" value="Myosin VI head, motor domain, U50 subdomain"/>
    <property type="match status" value="1"/>
</dbReference>
<dbReference type="OrthoDB" id="6108017at2759"/>
<dbReference type="PROSITE" id="PS50096">
    <property type="entry name" value="IQ"/>
    <property type="match status" value="1"/>
</dbReference>
<comment type="similarity">
    <text evidence="1 8">Belongs to the TRAFAC class myosin-kinesin ATPase superfamily. Myosin family.</text>
</comment>
<evidence type="ECO:0000256" key="8">
    <source>
        <dbReference type="PROSITE-ProRule" id="PRU00782"/>
    </source>
</evidence>
<accession>C5MGT7</accession>
<evidence type="ECO:0000259" key="11">
    <source>
        <dbReference type="PROSITE" id="PS51456"/>
    </source>
</evidence>
<evidence type="ECO:0000256" key="4">
    <source>
        <dbReference type="ARBA" id="ARBA00023054"/>
    </source>
</evidence>
<feature type="compositionally biased region" description="Basic and acidic residues" evidence="10">
    <location>
        <begin position="974"/>
        <end position="992"/>
    </location>
</feature>
<dbReference type="Gene3D" id="3.40.850.10">
    <property type="entry name" value="Kinesin motor domain"/>
    <property type="match status" value="1"/>
</dbReference>
<evidence type="ECO:0000313" key="12">
    <source>
        <dbReference type="EMBL" id="EER30839.1"/>
    </source>
</evidence>
<keyword evidence="7 8" id="KW-0009">Actin-binding</keyword>
<dbReference type="HOGENOM" id="CLU_000192_5_3_1"/>
<name>C5MGT7_CANTT</name>
<dbReference type="Proteomes" id="UP000002037">
    <property type="component" value="Unassembled WGS sequence"/>
</dbReference>
<dbReference type="GO" id="GO:0051015">
    <property type="term" value="F:actin filament binding"/>
    <property type="evidence" value="ECO:0007669"/>
    <property type="project" value="TreeGrafter"/>
</dbReference>
<dbReference type="Gene3D" id="1.20.58.530">
    <property type="match status" value="1"/>
</dbReference>
<feature type="region of interest" description="Disordered" evidence="10">
    <location>
        <begin position="1716"/>
        <end position="1737"/>
    </location>
</feature>
<dbReference type="GO" id="GO:0005737">
    <property type="term" value="C:cytoplasm"/>
    <property type="evidence" value="ECO:0007669"/>
    <property type="project" value="TreeGrafter"/>
</dbReference>
<dbReference type="Gene3D" id="6.20.240.20">
    <property type="match status" value="1"/>
</dbReference>
<keyword evidence="5 8" id="KW-0518">Myosin</keyword>
<dbReference type="GeneID" id="8299612"/>
<dbReference type="GO" id="GO:0016020">
    <property type="term" value="C:membrane"/>
    <property type="evidence" value="ECO:0007669"/>
    <property type="project" value="TreeGrafter"/>
</dbReference>
<dbReference type="VEuPathDB" id="FungiDB:CTRG_05291"/>
<keyword evidence="13" id="KW-1185">Reference proteome</keyword>
<dbReference type="Gene3D" id="1.10.287.1490">
    <property type="match status" value="1"/>
</dbReference>
<dbReference type="InterPro" id="IPR036961">
    <property type="entry name" value="Kinesin_motor_dom_sf"/>
</dbReference>
<dbReference type="InterPro" id="IPR001609">
    <property type="entry name" value="Myosin_head_motor_dom-like"/>
</dbReference>
<dbReference type="SMART" id="SM00242">
    <property type="entry name" value="MYSc"/>
    <property type="match status" value="1"/>
</dbReference>
<feature type="domain" description="Myosin motor" evidence="11">
    <location>
        <begin position="75"/>
        <end position="758"/>
    </location>
</feature>
<evidence type="ECO:0000256" key="2">
    <source>
        <dbReference type="ARBA" id="ARBA00022741"/>
    </source>
</evidence>
<sequence>MPSTTQTDDNDSIISKNWVWVPNQPDLFTRGYISEYLPDGKCKVNIVKGQDSTSTSSTITIDQKILENCNPTKFNKCEDMAELTHLNEPSVVYNLYLRYLDDLIYTYSGLFLVAINPYKSLPIYNQAILKKYHDFKPDGSSSSGLKSQPSPHIFAIAESTFRNLLSNRKDQSILVTGESGAGKTENTKKIIQYLSSITNDDGGQESNIDVKILQANPILESFGNAKTIKNNNSSRFGKFIQIYFSHDNKEEITGANIDYYLLEKSRVISQASQERNYHVFYQFLKGYENLSSLGLNKDLSTYGYLKSGQMTIANVDDFKEFNLLVEAFKIMGFSASETNFIYQVLAIILHLGNLDFTSWKSEQANFTPDSPIEKISELLGIDNGKLVENLLRPKVKAGREFVTKSKKASEAKFAIDAFSKYLYEKLFQFIISKINENLYNQENTNGNFIGVLDIAGFEIFDINSFEQLCINYTNEKLQQFFNHHSFILEQSEYLRENINWEFIDFGQDLQPTIDLIETRQPMGILKLLDEECLMPKSSDQSFMEKLNANFTGKNHKFSQNKFKSGFIIHHYAGKVEYNVDNWLQKNTDPISENILALLPESTNQFIAEMFSNDPHLVQQTNQRNSKLKTASQKHKDQLKVLMDQLESTEPHFVRCILPNLEKRANKFDKNLVLGQLRCNGVLEGIRITRAGYPNRMMFDEFISRYSIICEKEVFSKNSKTTSEIILKNAKLDPDTYKVGITKIFFKNGILGQLEVLRDLSLKSIFTDLQRAIRGNLARATLKQQIKEIQSAQIIAKTMKILDEVKETSPWMNLFFQIKPLLEDSVKVLDSKEMQENLKNMTVKLKDTEKLKNGLEKDNEKLREQLNKLEDEIIAINGTIKDKDDQMSRLKIEHAKSHKMVETLETKIKDFQQANEELVNEREKLTNRSLDLHDQHNKKVEELTELNKLHEVAQEELAKLKDKLANVSKLEKDHQQELKSVREQHDKSIHESTLKNSQLEELTKKLKSDLSSHEKLLPEHKSLKQEIKKLKGLITESEFKYANQQNTITSLQSQLTKDESKKVKYEGKIEEAKEKVSLLKAKLEKKSAELDDYKKQVKQLKADLAAVNTKLGEHDELKQQLSSLKSDESKRLDELASYKQKLSNALNDQKSIESQFNTLRVECDDLKKTKAEYSNKIHSLTSQINQINQDIKQKELEKENQPPDPQIMEEYTHMKIKLNEQSATLRKEKFENKKLTEELQLIKERIMSGSLTSMDLTPKRRSLAIGERSIITSNVDFLNQEVENLKFQVRQEVANFQRAENYAIELQKKLNKLMATRGINSATDYEKKYKESQDRIHKLESKIEGLITADDSFNDSMTSNSSRHSLIRSDSFNNSLKGVSQEYVQIYQDVTKTLKSTREELSVSKSEILRLKALLRESEDELYQVKQENYKTSVNDYEQDLAQLKVKHETLLSRNRDISESLEVYRKRADEYYNKLEMAEAAVKLSKKNEASAVEEMKEMRNQLILTKEECRTSQILIKDFRIKIGKFEEQIVVKDQMLQSSKEEIQSLKDKLNYHLSNYENKELTEKYKEEIRNLNKELNFKIDNETKLIKETKKLQLDYEDAILAKDNLTKELEDSVLREERLELRIDELSNNLRTLENENVINDRKIVNFNRQVSGLKQLIEEISTERDRILKEKAELSNELNKLSTKHDRTTTDLKQTQAELAFIKQHLENQREDSEAIKSELNQSKLSTTSDYREQQKIRHELLVTKEENFSLSKTNKELNDKVESLEEKLYSNEQLKYLESKVKSLTKSLDSATVEKNEDEKNIKNLERQVKNLEIRLENESSLSKRYNDENFDYQNKVNHYKSTIDILHNENLEKDLQLKGIQRENIEIKETMLMLQKEVLELREKLRV</sequence>
<dbReference type="PANTHER" id="PTHR13140">
    <property type="entry name" value="MYOSIN"/>
    <property type="match status" value="1"/>
</dbReference>
<feature type="coiled-coil region" evidence="9">
    <location>
        <begin position="1134"/>
        <end position="1244"/>
    </location>
</feature>
<feature type="region of interest" description="Disordered" evidence="10">
    <location>
        <begin position="974"/>
        <end position="994"/>
    </location>
</feature>
<evidence type="ECO:0000256" key="1">
    <source>
        <dbReference type="ARBA" id="ARBA00008314"/>
    </source>
</evidence>
<dbReference type="GO" id="GO:0000146">
    <property type="term" value="F:microfilament motor activity"/>
    <property type="evidence" value="ECO:0007669"/>
    <property type="project" value="TreeGrafter"/>
</dbReference>
<dbReference type="STRING" id="294747.C5MGT7"/>
<dbReference type="GO" id="GO:0005524">
    <property type="term" value="F:ATP binding"/>
    <property type="evidence" value="ECO:0007669"/>
    <property type="project" value="UniProtKB-UniRule"/>
</dbReference>
<keyword evidence="3 8" id="KW-0067">ATP-binding</keyword>
<evidence type="ECO:0000256" key="10">
    <source>
        <dbReference type="SAM" id="MobiDB-lite"/>
    </source>
</evidence>
<feature type="coiled-coil region" evidence="9">
    <location>
        <begin position="1274"/>
        <end position="1348"/>
    </location>
</feature>
<dbReference type="GO" id="GO:0016459">
    <property type="term" value="C:myosin complex"/>
    <property type="evidence" value="ECO:0007669"/>
    <property type="project" value="UniProtKB-KW"/>
</dbReference>
<evidence type="ECO:0000256" key="5">
    <source>
        <dbReference type="ARBA" id="ARBA00023123"/>
    </source>
</evidence>
<proteinExistence type="inferred from homology"/>
<dbReference type="GO" id="GO:0007015">
    <property type="term" value="P:actin filament organization"/>
    <property type="evidence" value="ECO:0007669"/>
    <property type="project" value="TreeGrafter"/>
</dbReference>
<feature type="region of interest" description="Actin-binding" evidence="8">
    <location>
        <begin position="638"/>
        <end position="660"/>
    </location>
</feature>
<dbReference type="KEGG" id="ctp:CTRG_05291"/>
<keyword evidence="2 8" id="KW-0547">Nucleotide-binding</keyword>
<dbReference type="Pfam" id="PF00063">
    <property type="entry name" value="Myosin_head"/>
    <property type="match status" value="1"/>
</dbReference>
<dbReference type="RefSeq" id="XP_002550993.1">
    <property type="nucleotide sequence ID" value="XM_002550947.1"/>
</dbReference>
<evidence type="ECO:0000256" key="9">
    <source>
        <dbReference type="SAM" id="Coils"/>
    </source>
</evidence>
<evidence type="ECO:0000256" key="3">
    <source>
        <dbReference type="ARBA" id="ARBA00022840"/>
    </source>
</evidence>
<keyword evidence="4 9" id="KW-0175">Coiled coil</keyword>
<protein>
    <submittedName>
        <fullName evidence="12">Myosin IH heavy chain</fullName>
    </submittedName>
</protein>
<evidence type="ECO:0000313" key="13">
    <source>
        <dbReference type="Proteomes" id="UP000002037"/>
    </source>
</evidence>
<dbReference type="eggNOG" id="KOG0161">
    <property type="taxonomic scope" value="Eukaryota"/>
</dbReference>
<dbReference type="PRINTS" id="PR00193">
    <property type="entry name" value="MYOSINHEAVY"/>
</dbReference>
<feature type="coiled-coil region" evidence="9">
    <location>
        <begin position="1407"/>
        <end position="1481"/>
    </location>
</feature>
<dbReference type="EMBL" id="GG692402">
    <property type="protein sequence ID" value="EER30839.1"/>
    <property type="molecule type" value="Genomic_DNA"/>
</dbReference>
<feature type="compositionally biased region" description="Polar residues" evidence="10">
    <location>
        <begin position="1725"/>
        <end position="1735"/>
    </location>
</feature>
<dbReference type="InterPro" id="IPR027417">
    <property type="entry name" value="P-loop_NTPase"/>
</dbReference>
<dbReference type="SUPFAM" id="SSF52540">
    <property type="entry name" value="P-loop containing nucleoside triphosphate hydrolases"/>
    <property type="match status" value="1"/>
</dbReference>
<evidence type="ECO:0000256" key="7">
    <source>
        <dbReference type="ARBA" id="ARBA00023203"/>
    </source>
</evidence>
<feature type="binding site" evidence="8">
    <location>
        <begin position="177"/>
        <end position="184"/>
    </location>
    <ligand>
        <name>ATP</name>
        <dbReference type="ChEBI" id="CHEBI:30616"/>
    </ligand>
</feature>
<dbReference type="PANTHER" id="PTHR13140:SF857">
    <property type="entry name" value="MYOSIN-11"/>
    <property type="match status" value="1"/>
</dbReference>
<dbReference type="Gene3D" id="1.10.10.820">
    <property type="match status" value="1"/>
</dbReference>
<evidence type="ECO:0000256" key="6">
    <source>
        <dbReference type="ARBA" id="ARBA00023175"/>
    </source>
</evidence>
<dbReference type="PROSITE" id="PS51456">
    <property type="entry name" value="MYOSIN_MOTOR"/>
    <property type="match status" value="1"/>
</dbReference>
<dbReference type="CDD" id="cd01377">
    <property type="entry name" value="MYSc_class_II"/>
    <property type="match status" value="1"/>
</dbReference>
<feature type="coiled-coil region" evidence="9">
    <location>
        <begin position="1754"/>
        <end position="1892"/>
    </location>
</feature>
<feature type="coiled-coil region" evidence="9">
    <location>
        <begin position="1054"/>
        <end position="1109"/>
    </location>
</feature>
<dbReference type="FunFam" id="1.10.10.820:FF:000001">
    <property type="entry name" value="Myosin heavy chain"/>
    <property type="match status" value="1"/>
</dbReference>
<dbReference type="Gene3D" id="4.10.270.10">
    <property type="entry name" value="Myosin, subunit A"/>
    <property type="match status" value="1"/>
</dbReference>
<gene>
    <name evidence="12" type="ORF">CTRG_05291</name>
</gene>
<keyword evidence="6 8" id="KW-0505">Motor protein</keyword>
<reference evidence="12 13" key="1">
    <citation type="journal article" date="2009" name="Nature">
        <title>Evolution of pathogenicity and sexual reproduction in eight Candida genomes.</title>
        <authorList>
            <person name="Butler G."/>
            <person name="Rasmussen M.D."/>
            <person name="Lin M.F."/>
            <person name="Santos M.A."/>
            <person name="Sakthikumar S."/>
            <person name="Munro C.A."/>
            <person name="Rheinbay E."/>
            <person name="Grabherr M."/>
            <person name="Forche A."/>
            <person name="Reedy J.L."/>
            <person name="Agrafioti I."/>
            <person name="Arnaud M.B."/>
            <person name="Bates S."/>
            <person name="Brown A.J."/>
            <person name="Brunke S."/>
            <person name="Costanzo M.C."/>
            <person name="Fitzpatrick D.A."/>
            <person name="de Groot P.W."/>
            <person name="Harris D."/>
            <person name="Hoyer L.L."/>
            <person name="Hube B."/>
            <person name="Klis F.M."/>
            <person name="Kodira C."/>
            <person name="Lennard N."/>
            <person name="Logue M.E."/>
            <person name="Martin R."/>
            <person name="Neiman A.M."/>
            <person name="Nikolaou E."/>
            <person name="Quail M.A."/>
            <person name="Quinn J."/>
            <person name="Santos M.C."/>
            <person name="Schmitzberger F.F."/>
            <person name="Sherlock G."/>
            <person name="Shah P."/>
            <person name="Silverstein K.A."/>
            <person name="Skrzypek M.S."/>
            <person name="Soll D."/>
            <person name="Staggs R."/>
            <person name="Stansfield I."/>
            <person name="Stumpf M.P."/>
            <person name="Sudbery P.E."/>
            <person name="Srikantha T."/>
            <person name="Zeng Q."/>
            <person name="Berman J."/>
            <person name="Berriman M."/>
            <person name="Heitman J."/>
            <person name="Gow N.A."/>
            <person name="Lorenz M.C."/>
            <person name="Birren B.W."/>
            <person name="Kellis M."/>
            <person name="Cuomo C.A."/>
        </authorList>
    </citation>
    <scope>NUCLEOTIDE SEQUENCE [LARGE SCALE GENOMIC DNA]</scope>
    <source>
        <strain evidence="13">ATCC MYA-3404 / T1</strain>
    </source>
</reference>